<evidence type="ECO:0000256" key="1">
    <source>
        <dbReference type="PROSITE-ProRule" id="PRU00277"/>
    </source>
</evidence>
<dbReference type="RefSeq" id="XP_007512804.1">
    <property type="nucleotide sequence ID" value="XM_007512742.1"/>
</dbReference>
<dbReference type="eggNOG" id="KOG0552">
    <property type="taxonomic scope" value="Eukaryota"/>
</dbReference>
<feature type="region of interest" description="Disordered" evidence="2">
    <location>
        <begin position="21"/>
        <end position="66"/>
    </location>
</feature>
<dbReference type="Gene3D" id="3.10.50.40">
    <property type="match status" value="1"/>
</dbReference>
<evidence type="ECO:0000313" key="5">
    <source>
        <dbReference type="Proteomes" id="UP000198341"/>
    </source>
</evidence>
<organism evidence="4 5">
    <name type="scientific">Bathycoccus prasinos</name>
    <dbReference type="NCBI Taxonomy" id="41875"/>
    <lineage>
        <taxon>Eukaryota</taxon>
        <taxon>Viridiplantae</taxon>
        <taxon>Chlorophyta</taxon>
        <taxon>Mamiellophyceae</taxon>
        <taxon>Mamiellales</taxon>
        <taxon>Bathycoccaceae</taxon>
        <taxon>Bathycoccus</taxon>
    </lineage>
</organism>
<dbReference type="PANTHER" id="PTHR47862:SF2">
    <property type="entry name" value="PEPTIDYLPROLYL ISOMERASE"/>
    <property type="match status" value="1"/>
</dbReference>
<dbReference type="InterPro" id="IPR044180">
    <property type="entry name" value="FKBP18-like"/>
</dbReference>
<dbReference type="GO" id="GO:0003755">
    <property type="term" value="F:peptidyl-prolyl cis-trans isomerase activity"/>
    <property type="evidence" value="ECO:0007669"/>
    <property type="project" value="UniProtKB-KW"/>
</dbReference>
<dbReference type="InterPro" id="IPR046357">
    <property type="entry name" value="PPIase_dom_sf"/>
</dbReference>
<dbReference type="Pfam" id="PF00254">
    <property type="entry name" value="FKBP_C"/>
    <property type="match status" value="1"/>
</dbReference>
<dbReference type="PANTHER" id="PTHR47862">
    <property type="entry name" value="PEPTIDYL-PROLYL CIS-TRANS ISOMERASE FKBP18, CHLOROPLASTIC"/>
    <property type="match status" value="1"/>
</dbReference>
<evidence type="ECO:0000256" key="2">
    <source>
        <dbReference type="SAM" id="MobiDB-lite"/>
    </source>
</evidence>
<dbReference type="STRING" id="41875.K8EHE7"/>
<evidence type="ECO:0000313" key="4">
    <source>
        <dbReference type="EMBL" id="CCO17404.1"/>
    </source>
</evidence>
<reference evidence="4 5" key="1">
    <citation type="submission" date="2011-10" db="EMBL/GenBank/DDBJ databases">
        <authorList>
            <person name="Genoscope - CEA"/>
        </authorList>
    </citation>
    <scope>NUCLEOTIDE SEQUENCE [LARGE SCALE GENOMIC DNA]</scope>
    <source>
        <strain evidence="4 5">RCC 1105</strain>
    </source>
</reference>
<accession>K8EHE7</accession>
<dbReference type="GeneID" id="19014993"/>
<feature type="compositionally biased region" description="Basic and acidic residues" evidence="2">
    <location>
        <begin position="43"/>
        <end position="63"/>
    </location>
</feature>
<sequence>MTPSTTLSVLSSRILPFSSSFSSSNKNRKQIKRSLTTSADSADNDKNNARVESENRGENESTRRSAMVLGTSVVTFTLFNAQPATAKLQGRTGGIPIENFRDLPGTNPAIKYYDMKGGGGDSAVPFPKGTRVAVHYDLKFRSLTIASSRVGAGVTGGTPYGFNVGTPAATPGGPFLPAFNYGIQGMGVGTVRRMLVPAEYAYGNNQVQEIPPNSEVTLDLELLSIAKTGLSK</sequence>
<evidence type="ECO:0000259" key="3">
    <source>
        <dbReference type="PROSITE" id="PS50059"/>
    </source>
</evidence>
<dbReference type="EC" id="5.2.1.8" evidence="1"/>
<dbReference type="KEGG" id="bpg:Bathy06g00120"/>
<dbReference type="GO" id="GO:0009543">
    <property type="term" value="C:chloroplast thylakoid lumen"/>
    <property type="evidence" value="ECO:0007669"/>
    <property type="project" value="TreeGrafter"/>
</dbReference>
<comment type="catalytic activity">
    <reaction evidence="1">
        <text>[protein]-peptidylproline (omega=180) = [protein]-peptidylproline (omega=0)</text>
        <dbReference type="Rhea" id="RHEA:16237"/>
        <dbReference type="Rhea" id="RHEA-COMP:10747"/>
        <dbReference type="Rhea" id="RHEA-COMP:10748"/>
        <dbReference type="ChEBI" id="CHEBI:83833"/>
        <dbReference type="ChEBI" id="CHEBI:83834"/>
        <dbReference type="EC" id="5.2.1.8"/>
    </reaction>
</comment>
<keyword evidence="1" id="KW-0413">Isomerase</keyword>
<dbReference type="PROSITE" id="PS50059">
    <property type="entry name" value="FKBP_PPIASE"/>
    <property type="match status" value="1"/>
</dbReference>
<feature type="domain" description="PPIase FKBP-type" evidence="3">
    <location>
        <begin position="129"/>
        <end position="226"/>
    </location>
</feature>
<keyword evidence="5" id="KW-1185">Reference proteome</keyword>
<dbReference type="EMBL" id="FO082273">
    <property type="protein sequence ID" value="CCO17404.1"/>
    <property type="molecule type" value="Genomic_DNA"/>
</dbReference>
<proteinExistence type="predicted"/>
<keyword evidence="1" id="KW-0697">Rotamase</keyword>
<gene>
    <name evidence="4" type="ORF">Bathy06g00120</name>
</gene>
<dbReference type="OrthoDB" id="1902587at2759"/>
<dbReference type="Proteomes" id="UP000198341">
    <property type="component" value="Chromosome 6"/>
</dbReference>
<dbReference type="SUPFAM" id="SSF54534">
    <property type="entry name" value="FKBP-like"/>
    <property type="match status" value="1"/>
</dbReference>
<dbReference type="InterPro" id="IPR001179">
    <property type="entry name" value="PPIase_FKBP_dom"/>
</dbReference>
<protein>
    <recommendedName>
        <fullName evidence="1">peptidylprolyl isomerase</fullName>
        <ecNumber evidence="1">5.2.1.8</ecNumber>
    </recommendedName>
</protein>
<name>K8EHE7_9CHLO</name>
<dbReference type="AlphaFoldDB" id="K8EHE7"/>